<gene>
    <name evidence="2" type="ORF">H9889_07235</name>
</gene>
<dbReference type="CDD" id="cd10033">
    <property type="entry name" value="UDG_like"/>
    <property type="match status" value="1"/>
</dbReference>
<dbReference type="Proteomes" id="UP000823934">
    <property type="component" value="Unassembled WGS sequence"/>
</dbReference>
<accession>A0A9D1Q5Z7</accession>
<dbReference type="InterPro" id="IPR005122">
    <property type="entry name" value="Uracil-DNA_glycosylase-like"/>
</dbReference>
<evidence type="ECO:0000313" key="2">
    <source>
        <dbReference type="EMBL" id="HIW07103.1"/>
    </source>
</evidence>
<protein>
    <submittedName>
        <fullName evidence="2">Uracil-DNA glycosylase family protein</fullName>
    </submittedName>
</protein>
<name>A0A9D1Q5Z7_9GAMM</name>
<evidence type="ECO:0000313" key="3">
    <source>
        <dbReference type="Proteomes" id="UP000823934"/>
    </source>
</evidence>
<dbReference type="PANTHER" id="PTHR42160">
    <property type="entry name" value="URACIL-DNA GLYCOSYLASE SUPERFAMILY PROTEIN"/>
    <property type="match status" value="1"/>
</dbReference>
<evidence type="ECO:0000259" key="1">
    <source>
        <dbReference type="SMART" id="SM00986"/>
    </source>
</evidence>
<dbReference type="Pfam" id="PF03167">
    <property type="entry name" value="UDG"/>
    <property type="match status" value="1"/>
</dbReference>
<dbReference type="SMART" id="SM00986">
    <property type="entry name" value="UDG"/>
    <property type="match status" value="1"/>
</dbReference>
<organism evidence="2 3">
    <name type="scientific">Candidatus Ignatzschineria merdigallinarum</name>
    <dbReference type="NCBI Taxonomy" id="2838621"/>
    <lineage>
        <taxon>Bacteria</taxon>
        <taxon>Pseudomonadati</taxon>
        <taxon>Pseudomonadota</taxon>
        <taxon>Gammaproteobacteria</taxon>
        <taxon>Cardiobacteriales</taxon>
        <taxon>Ignatzschineriaceae</taxon>
        <taxon>Ignatzschineria</taxon>
    </lineage>
</organism>
<dbReference type="SMART" id="SM00987">
    <property type="entry name" value="UreE_C"/>
    <property type="match status" value="1"/>
</dbReference>
<proteinExistence type="predicted"/>
<dbReference type="Gene3D" id="3.40.470.10">
    <property type="entry name" value="Uracil-DNA glycosylase-like domain"/>
    <property type="match status" value="1"/>
</dbReference>
<sequence>MSSSTMSFLTILQAIQQDPMNRQYTVQGINPLYCASANAKILIIGQAPGRIAEESQLYWNDPSGDTLRQWLNVSRETFYNPDIFAILPMDFYFPGKGKSGDLPPRTGFAEKWHPPLLDLMPNLQLKIVVGSYANRAYLAQKPTETLTKIVQNYQQYLPEYFPLVHPSPRNRIWQKRNPWFIAEVVPALQTVLHAIL</sequence>
<dbReference type="SUPFAM" id="SSF52141">
    <property type="entry name" value="Uracil-DNA glycosylase-like"/>
    <property type="match status" value="1"/>
</dbReference>
<comment type="caution">
    <text evidence="2">The sequence shown here is derived from an EMBL/GenBank/DDBJ whole genome shotgun (WGS) entry which is preliminary data.</text>
</comment>
<reference evidence="2" key="2">
    <citation type="submission" date="2021-04" db="EMBL/GenBank/DDBJ databases">
        <authorList>
            <person name="Gilroy R."/>
        </authorList>
    </citation>
    <scope>NUCLEOTIDE SEQUENCE</scope>
    <source>
        <strain evidence="2">CHK160-9182</strain>
    </source>
</reference>
<reference evidence="2" key="1">
    <citation type="journal article" date="2021" name="PeerJ">
        <title>Extensive microbial diversity within the chicken gut microbiome revealed by metagenomics and culture.</title>
        <authorList>
            <person name="Gilroy R."/>
            <person name="Ravi A."/>
            <person name="Getino M."/>
            <person name="Pursley I."/>
            <person name="Horton D.L."/>
            <person name="Alikhan N.F."/>
            <person name="Baker D."/>
            <person name="Gharbi K."/>
            <person name="Hall N."/>
            <person name="Watson M."/>
            <person name="Adriaenssens E.M."/>
            <person name="Foster-Nyarko E."/>
            <person name="Jarju S."/>
            <person name="Secka A."/>
            <person name="Antonio M."/>
            <person name="Oren A."/>
            <person name="Chaudhuri R.R."/>
            <person name="La Ragione R."/>
            <person name="Hildebrand F."/>
            <person name="Pallen M.J."/>
        </authorList>
    </citation>
    <scope>NUCLEOTIDE SEQUENCE</scope>
    <source>
        <strain evidence="2">CHK160-9182</strain>
    </source>
</reference>
<dbReference type="PANTHER" id="PTHR42160:SF1">
    <property type="entry name" value="URACIL-DNA GLYCOSYLASE SUPERFAMILY PROTEIN"/>
    <property type="match status" value="1"/>
</dbReference>
<dbReference type="EMBL" id="DXHP01000164">
    <property type="protein sequence ID" value="HIW07103.1"/>
    <property type="molecule type" value="Genomic_DNA"/>
</dbReference>
<dbReference type="InterPro" id="IPR036895">
    <property type="entry name" value="Uracil-DNA_glycosylase-like_sf"/>
</dbReference>
<dbReference type="AlphaFoldDB" id="A0A9D1Q5Z7"/>
<feature type="domain" description="Uracil-DNA glycosylase-like" evidence="1">
    <location>
        <begin position="32"/>
        <end position="189"/>
    </location>
</feature>
<dbReference type="InterPro" id="IPR047124">
    <property type="entry name" value="HI_0220.2"/>
</dbReference>